<evidence type="ECO:0000313" key="2">
    <source>
        <dbReference type="EMBL" id="QEE19266.1"/>
    </source>
</evidence>
<name>A0A5B9DJQ9_9HYPH</name>
<dbReference type="RefSeq" id="WP_147655075.1">
    <property type="nucleotide sequence ID" value="NZ_BMFM01000001.1"/>
</dbReference>
<feature type="chain" id="PRO_5022883352" evidence="1">
    <location>
        <begin position="24"/>
        <end position="286"/>
    </location>
</feature>
<dbReference type="KEGG" id="yti:FNA67_03365"/>
<proteinExistence type="predicted"/>
<dbReference type="Gene3D" id="3.40.190.10">
    <property type="entry name" value="Periplasmic binding protein-like II"/>
    <property type="match status" value="2"/>
</dbReference>
<keyword evidence="3" id="KW-1185">Reference proteome</keyword>
<feature type="signal peptide" evidence="1">
    <location>
        <begin position="1"/>
        <end position="23"/>
    </location>
</feature>
<evidence type="ECO:0000313" key="3">
    <source>
        <dbReference type="Proteomes" id="UP000321062"/>
    </source>
</evidence>
<evidence type="ECO:0000256" key="1">
    <source>
        <dbReference type="SAM" id="SignalP"/>
    </source>
</evidence>
<keyword evidence="1" id="KW-0732">Signal</keyword>
<protein>
    <submittedName>
        <fullName evidence="2">Amino acid ABC transporter substrate-binding protein</fullName>
    </submittedName>
</protein>
<organism evidence="2 3">
    <name type="scientific">Paradevosia tibetensis</name>
    <dbReference type="NCBI Taxonomy" id="1447062"/>
    <lineage>
        <taxon>Bacteria</taxon>
        <taxon>Pseudomonadati</taxon>
        <taxon>Pseudomonadota</taxon>
        <taxon>Alphaproteobacteria</taxon>
        <taxon>Hyphomicrobiales</taxon>
        <taxon>Devosiaceae</taxon>
        <taxon>Paradevosia</taxon>
    </lineage>
</organism>
<accession>A0A5B9DJQ9</accession>
<dbReference type="Proteomes" id="UP000321062">
    <property type="component" value="Chromosome"/>
</dbReference>
<dbReference type="EMBL" id="CP041690">
    <property type="protein sequence ID" value="QEE19266.1"/>
    <property type="molecule type" value="Genomic_DNA"/>
</dbReference>
<sequence>MTARMPTALAATFLMLAPHAAQAQNIEGFRPLFEDRLHQQGDGFSLCVNTLSMTAPFERALASAIGDILLTDVKIIDIEPNAPVRPLDTALSYTAEQIYILMAEQCDGFMGFSIAAGYPDWLTVSRPYLVGENILITKDPTVERLEDIPTDRPIGSRFGTAGDASLITYLQSLPETRRWKRFGYGENTLLLERLDDGTVASGVIWEPTLQFATKGDPAAAGYRQIAAPFNISASQVGIGIRTIDSYLKEELADAIEALVEDGTIDALMREHHLAGETSAAQTSLNR</sequence>
<dbReference type="OrthoDB" id="7943778at2"/>
<dbReference type="SUPFAM" id="SSF53850">
    <property type="entry name" value="Periplasmic binding protein-like II"/>
    <property type="match status" value="1"/>
</dbReference>
<dbReference type="AlphaFoldDB" id="A0A5B9DJQ9"/>
<gene>
    <name evidence="2" type="ORF">FNA67_03365</name>
</gene>
<reference evidence="2 3" key="1">
    <citation type="journal article" date="2015" name="Int. J. Syst. Evol. Microbiol.">
        <title>Youhaiella tibetensis gen. nov., sp. nov., isolated from subsurface sediment.</title>
        <authorList>
            <person name="Wang Y.X."/>
            <person name="Huang F.Q."/>
            <person name="Nogi Y."/>
            <person name="Pang S.J."/>
            <person name="Wang P.K."/>
            <person name="Lv J."/>
        </authorList>
    </citation>
    <scope>NUCLEOTIDE SEQUENCE [LARGE SCALE GENOMIC DNA]</scope>
    <source>
        <strain evidence="3">fig4</strain>
    </source>
</reference>